<name>A0ABU7JDW3_9GAMM</name>
<evidence type="ECO:0000313" key="2">
    <source>
        <dbReference type="Proteomes" id="UP001339167"/>
    </source>
</evidence>
<comment type="caution">
    <text evidence="1">The sequence shown here is derived from an EMBL/GenBank/DDBJ whole genome shotgun (WGS) entry which is preliminary data.</text>
</comment>
<keyword evidence="2" id="KW-1185">Reference proteome</keyword>
<organism evidence="1 2">
    <name type="scientific">Alkalimonas mucilaginosa</name>
    <dbReference type="NCBI Taxonomy" id="3057676"/>
    <lineage>
        <taxon>Bacteria</taxon>
        <taxon>Pseudomonadati</taxon>
        <taxon>Pseudomonadota</taxon>
        <taxon>Gammaproteobacteria</taxon>
        <taxon>Alkalimonas</taxon>
    </lineage>
</organism>
<protein>
    <submittedName>
        <fullName evidence="1">Uncharacterized protein</fullName>
    </submittedName>
</protein>
<accession>A0ABU7JDW3</accession>
<evidence type="ECO:0000313" key="1">
    <source>
        <dbReference type="EMBL" id="MEE2023877.1"/>
    </source>
</evidence>
<dbReference type="RefSeq" id="WP_330087226.1">
    <property type="nucleotide sequence ID" value="NZ_JAUGZK010000004.1"/>
</dbReference>
<dbReference type="EMBL" id="JAUGZK010000004">
    <property type="protein sequence ID" value="MEE2023877.1"/>
    <property type="molecule type" value="Genomic_DNA"/>
</dbReference>
<sequence>MKRLSKIVFCLPLLMLNLEHKPNDNSYLQLNEPLNLLEFRLVLNTASAARNEEEDEEEDDWERIGVIGTPPGDWDWDDWDDDDWYDEDDECTNISLCGDDDGDHGDSSPTPEKVCGNGYTRTETQQHMIDSIVQLSEAEGAWRSYLNLEAMTLTVYLSQVYGYRAGSAMGGAYRIVMDQGLQMLSSSARNRLQAEYNAALATCD</sequence>
<dbReference type="Proteomes" id="UP001339167">
    <property type="component" value="Unassembled WGS sequence"/>
</dbReference>
<reference evidence="1 2" key="1">
    <citation type="submission" date="2023-06" db="EMBL/GenBank/DDBJ databases">
        <title>Alkalimonas sp., MEB004 an alkaliphilic bacterium isolated from Lonar Lake, India.</title>
        <authorList>
            <person name="Joshi A."/>
            <person name="Thite S."/>
        </authorList>
    </citation>
    <scope>NUCLEOTIDE SEQUENCE [LARGE SCALE GENOMIC DNA]</scope>
    <source>
        <strain evidence="1 2">MEB004</strain>
    </source>
</reference>
<proteinExistence type="predicted"/>
<gene>
    <name evidence="1" type="ORF">QWF21_06425</name>
</gene>